<dbReference type="PANTHER" id="PTHR14911:SF13">
    <property type="entry name" value="TRNA (GUANINE(6)-N2)-METHYLTRANSFERASE THUMP3"/>
    <property type="match status" value="1"/>
</dbReference>
<dbReference type="Proteomes" id="UP000751190">
    <property type="component" value="Unassembled WGS sequence"/>
</dbReference>
<dbReference type="EMBL" id="JAGTXO010000001">
    <property type="protein sequence ID" value="KAG8470835.1"/>
    <property type="molecule type" value="Genomic_DNA"/>
</dbReference>
<dbReference type="InterPro" id="IPR029063">
    <property type="entry name" value="SAM-dependent_MTases_sf"/>
</dbReference>
<dbReference type="Gene3D" id="3.30.2130.30">
    <property type="match status" value="1"/>
</dbReference>
<organism evidence="1 2">
    <name type="scientific">Diacronema lutheri</name>
    <name type="common">Unicellular marine alga</name>
    <name type="synonym">Monochrysis lutheri</name>
    <dbReference type="NCBI Taxonomy" id="2081491"/>
    <lineage>
        <taxon>Eukaryota</taxon>
        <taxon>Haptista</taxon>
        <taxon>Haptophyta</taxon>
        <taxon>Pavlovophyceae</taxon>
        <taxon>Pavlovales</taxon>
        <taxon>Pavlovaceae</taxon>
        <taxon>Diacronema</taxon>
    </lineage>
</organism>
<proteinExistence type="predicted"/>
<comment type="caution">
    <text evidence="1">The sequence shown here is derived from an EMBL/GenBank/DDBJ whole genome shotgun (WGS) entry which is preliminary data.</text>
</comment>
<reference evidence="1" key="1">
    <citation type="submission" date="2021-05" db="EMBL/GenBank/DDBJ databases">
        <title>The genome of the haptophyte Pavlova lutheri (Diacronema luteri, Pavlovales) - a model for lipid biosynthesis in eukaryotic algae.</title>
        <authorList>
            <person name="Hulatt C.J."/>
            <person name="Posewitz M.C."/>
        </authorList>
    </citation>
    <scope>NUCLEOTIDE SEQUENCE</scope>
    <source>
        <strain evidence="1">NIVA-4/92</strain>
    </source>
</reference>
<dbReference type="OrthoDB" id="47730at2759"/>
<evidence type="ECO:0000313" key="2">
    <source>
        <dbReference type="Proteomes" id="UP000751190"/>
    </source>
</evidence>
<dbReference type="GO" id="GO:0016423">
    <property type="term" value="F:tRNA (guanine) methyltransferase activity"/>
    <property type="evidence" value="ECO:0007669"/>
    <property type="project" value="TreeGrafter"/>
</dbReference>
<dbReference type="PANTHER" id="PTHR14911">
    <property type="entry name" value="THUMP DOMAIN-CONTAINING"/>
    <property type="match status" value="1"/>
</dbReference>
<protein>
    <submittedName>
        <fullName evidence="1">Uncharacterized protein</fullName>
    </submittedName>
</protein>
<dbReference type="SUPFAM" id="SSF53335">
    <property type="entry name" value="S-adenosyl-L-methionine-dependent methyltransferases"/>
    <property type="match status" value="1"/>
</dbReference>
<sequence length="577" mass="60465">MRTFARRALYARAADTTPAPFVYLALVTAGLGPAALESARTSFCALQTPATVSFAAGRELQGTLAGVAAVEALLIESHVALPVEHPRPHPTSLEALSSATSHALPPWPLALPWAQSLLAYVSHAEGIRSLEDVHALLDGVDWERALRTLHAHRGGVDAPSIERAGPSAPAVRFQVQTVRSGSHAFRSVDVSRVVEAAVAARFPEWTIERASSAAGLCDVLMCVALAEDRLLAGLHCHAPDPAPLPTAPQLLTLKPLRTEPRPWLVHCDRKRLRPSTARLLLELAGLSAPPPAGADAWRVLDPFGGVGTIALEAACGFERVHAFSTDRDAAPLSMARANAQIARGFARAGSAIDVLPEPCDARFDLVRQFAPTRTAGQSPGGGRVHRVVSELPFGTEDGYAALTKRDGKQLLLSLSAVLQPDCGKAVLLTFPGLSRALEQALPEHNARVLAARWAGLAASAREDSAQRAARAAATSAGAAELASAALWALSSRLTVNIGGLGGMVTVLEARQADELAAALDEGGVTTLSPAELGELRAATERDVLAAERALGAASVALEAARERAARLKRALDEVPTV</sequence>
<dbReference type="Gene3D" id="3.40.50.150">
    <property type="entry name" value="Vaccinia Virus protein VP39"/>
    <property type="match status" value="1"/>
</dbReference>
<accession>A0A8J5XZG5</accession>
<gene>
    <name evidence="1" type="ORF">KFE25_009256</name>
</gene>
<name>A0A8J5XZG5_DIALT</name>
<keyword evidence="2" id="KW-1185">Reference proteome</keyword>
<evidence type="ECO:0000313" key="1">
    <source>
        <dbReference type="EMBL" id="KAG8470835.1"/>
    </source>
</evidence>
<dbReference type="GO" id="GO:0030488">
    <property type="term" value="P:tRNA methylation"/>
    <property type="evidence" value="ECO:0007669"/>
    <property type="project" value="TreeGrafter"/>
</dbReference>
<dbReference type="AlphaFoldDB" id="A0A8J5XZG5"/>